<dbReference type="PANTHER" id="PTHR30353:SF15">
    <property type="entry name" value="INNER MEMBRANE PROTEIN YABI"/>
    <property type="match status" value="1"/>
</dbReference>
<proteinExistence type="inferred from homology"/>
<name>A0ABN2V2E4_9ACTN</name>
<evidence type="ECO:0000256" key="3">
    <source>
        <dbReference type="ARBA" id="ARBA00022475"/>
    </source>
</evidence>
<sequence>MGTLLTWIADTLQKLPGPAALVMVFLLPALEASVFLGFLIPGEIAVVIGGFLAFNGKVNLAVAMAAAIAGAVIGDSVGYEVGKKWGDKLLTKLPARFVKPEHITQGKELINKLGGKAVFTGRFAAALRALVPGLCGVSRVPYKKFLFWNALGGIVWASGFTLLGYAAGNAWHKIEHYASLVSWVLLGLAVVGGGALFLVKKRKKGTVTDPTDENVVDEVRHAVENFEGKVAHEVDRVRGQLAADDSAEAAAS</sequence>
<comment type="similarity">
    <text evidence="2 7">Belongs to the DedA family.</text>
</comment>
<dbReference type="RefSeq" id="WP_344668974.1">
    <property type="nucleotide sequence ID" value="NZ_BAAAQN010000042.1"/>
</dbReference>
<evidence type="ECO:0000256" key="4">
    <source>
        <dbReference type="ARBA" id="ARBA00022692"/>
    </source>
</evidence>
<organism evidence="9 10">
    <name type="scientific">Catenulispora yoronensis</name>
    <dbReference type="NCBI Taxonomy" id="450799"/>
    <lineage>
        <taxon>Bacteria</taxon>
        <taxon>Bacillati</taxon>
        <taxon>Actinomycetota</taxon>
        <taxon>Actinomycetes</taxon>
        <taxon>Catenulisporales</taxon>
        <taxon>Catenulisporaceae</taxon>
        <taxon>Catenulispora</taxon>
    </lineage>
</organism>
<evidence type="ECO:0000256" key="2">
    <source>
        <dbReference type="ARBA" id="ARBA00010792"/>
    </source>
</evidence>
<evidence type="ECO:0000313" key="9">
    <source>
        <dbReference type="EMBL" id="GAA2046873.1"/>
    </source>
</evidence>
<evidence type="ECO:0000256" key="6">
    <source>
        <dbReference type="ARBA" id="ARBA00023136"/>
    </source>
</evidence>
<feature type="transmembrane region" description="Helical" evidence="7">
    <location>
        <begin position="21"/>
        <end position="54"/>
    </location>
</feature>
<dbReference type="PANTHER" id="PTHR30353">
    <property type="entry name" value="INNER MEMBRANE PROTEIN DEDA-RELATED"/>
    <property type="match status" value="1"/>
</dbReference>
<evidence type="ECO:0000256" key="7">
    <source>
        <dbReference type="RuleBase" id="RU367016"/>
    </source>
</evidence>
<comment type="subcellular location">
    <subcellularLocation>
        <location evidence="1 7">Cell membrane</location>
        <topology evidence="1 7">Multi-pass membrane protein</topology>
    </subcellularLocation>
</comment>
<keyword evidence="4 7" id="KW-0812">Transmembrane</keyword>
<dbReference type="EMBL" id="BAAAQN010000042">
    <property type="protein sequence ID" value="GAA2046873.1"/>
    <property type="molecule type" value="Genomic_DNA"/>
</dbReference>
<protein>
    <recommendedName>
        <fullName evidence="8">VTT domain-containing protein</fullName>
    </recommendedName>
</protein>
<comment type="caution">
    <text evidence="9">The sequence shown here is derived from an EMBL/GenBank/DDBJ whole genome shotgun (WGS) entry which is preliminary data.</text>
</comment>
<feature type="transmembrane region" description="Helical" evidence="7">
    <location>
        <begin position="146"/>
        <end position="168"/>
    </location>
</feature>
<dbReference type="InterPro" id="IPR032818">
    <property type="entry name" value="DedA-like"/>
</dbReference>
<feature type="domain" description="VTT" evidence="8">
    <location>
        <begin position="40"/>
        <end position="165"/>
    </location>
</feature>
<keyword evidence="6 7" id="KW-0472">Membrane</keyword>
<keyword evidence="5 7" id="KW-1133">Transmembrane helix</keyword>
<accession>A0ABN2V2E4</accession>
<keyword evidence="10" id="KW-1185">Reference proteome</keyword>
<feature type="transmembrane region" description="Helical" evidence="7">
    <location>
        <begin position="180"/>
        <end position="199"/>
    </location>
</feature>
<dbReference type="Proteomes" id="UP001500751">
    <property type="component" value="Unassembled WGS sequence"/>
</dbReference>
<evidence type="ECO:0000256" key="5">
    <source>
        <dbReference type="ARBA" id="ARBA00022989"/>
    </source>
</evidence>
<reference evidence="9 10" key="1">
    <citation type="journal article" date="2019" name="Int. J. Syst. Evol. Microbiol.">
        <title>The Global Catalogue of Microorganisms (GCM) 10K type strain sequencing project: providing services to taxonomists for standard genome sequencing and annotation.</title>
        <authorList>
            <consortium name="The Broad Institute Genomics Platform"/>
            <consortium name="The Broad Institute Genome Sequencing Center for Infectious Disease"/>
            <person name="Wu L."/>
            <person name="Ma J."/>
        </authorList>
    </citation>
    <scope>NUCLEOTIDE SEQUENCE [LARGE SCALE GENOMIC DNA]</scope>
    <source>
        <strain evidence="9 10">JCM 16014</strain>
    </source>
</reference>
<comment type="caution">
    <text evidence="7">Lacks conserved residue(s) required for the propagation of feature annotation.</text>
</comment>
<evidence type="ECO:0000259" key="8">
    <source>
        <dbReference type="Pfam" id="PF09335"/>
    </source>
</evidence>
<dbReference type="InterPro" id="IPR032816">
    <property type="entry name" value="VTT_dom"/>
</dbReference>
<dbReference type="Pfam" id="PF09335">
    <property type="entry name" value="VTT_dom"/>
    <property type="match status" value="1"/>
</dbReference>
<gene>
    <name evidence="9" type="ORF">GCM10009839_59380</name>
</gene>
<keyword evidence="3 7" id="KW-1003">Cell membrane</keyword>
<evidence type="ECO:0000313" key="10">
    <source>
        <dbReference type="Proteomes" id="UP001500751"/>
    </source>
</evidence>
<dbReference type="NCBIfam" id="TIGR01167">
    <property type="entry name" value="LPXTG_anchor"/>
    <property type="match status" value="1"/>
</dbReference>
<evidence type="ECO:0000256" key="1">
    <source>
        <dbReference type="ARBA" id="ARBA00004651"/>
    </source>
</evidence>